<reference evidence="2" key="1">
    <citation type="journal article" date="2002" name="Science">
        <title>The draft genome of Ciona intestinalis: insights into chordate and vertebrate origins.</title>
        <authorList>
            <person name="Dehal P."/>
            <person name="Satou Y."/>
            <person name="Campbell R.K."/>
            <person name="Chapman J."/>
            <person name="Degnan B."/>
            <person name="De Tomaso A."/>
            <person name="Davidson B."/>
            <person name="Di Gregorio A."/>
            <person name="Gelpke M."/>
            <person name="Goodstein D.M."/>
            <person name="Harafuji N."/>
            <person name="Hastings K.E."/>
            <person name="Ho I."/>
            <person name="Hotta K."/>
            <person name="Huang W."/>
            <person name="Kawashima T."/>
            <person name="Lemaire P."/>
            <person name="Martinez D."/>
            <person name="Meinertzhagen I.A."/>
            <person name="Necula S."/>
            <person name="Nonaka M."/>
            <person name="Putnam N."/>
            <person name="Rash S."/>
            <person name="Saiga H."/>
            <person name="Satake M."/>
            <person name="Terry A."/>
            <person name="Yamada L."/>
            <person name="Wang H.G."/>
            <person name="Awazu S."/>
            <person name="Azumi K."/>
            <person name="Boore J."/>
            <person name="Branno M."/>
            <person name="Chin-Bow S."/>
            <person name="DeSantis R."/>
            <person name="Doyle S."/>
            <person name="Francino P."/>
            <person name="Keys D.N."/>
            <person name="Haga S."/>
            <person name="Hayashi H."/>
            <person name="Hino K."/>
            <person name="Imai K.S."/>
            <person name="Inaba K."/>
            <person name="Kano S."/>
            <person name="Kobayashi K."/>
            <person name="Kobayashi M."/>
            <person name="Lee B.I."/>
            <person name="Makabe K.W."/>
            <person name="Manohar C."/>
            <person name="Matassi G."/>
            <person name="Medina M."/>
            <person name="Mochizuki Y."/>
            <person name="Mount S."/>
            <person name="Morishita T."/>
            <person name="Miura S."/>
            <person name="Nakayama A."/>
            <person name="Nishizaka S."/>
            <person name="Nomoto H."/>
            <person name="Ohta F."/>
            <person name="Oishi K."/>
            <person name="Rigoutsos I."/>
            <person name="Sano M."/>
            <person name="Sasaki A."/>
            <person name="Sasakura Y."/>
            <person name="Shoguchi E."/>
            <person name="Shin-i T."/>
            <person name="Spagnuolo A."/>
            <person name="Stainier D."/>
            <person name="Suzuki M.M."/>
            <person name="Tassy O."/>
            <person name="Takatori N."/>
            <person name="Tokuoka M."/>
            <person name="Yagi K."/>
            <person name="Yoshizaki F."/>
            <person name="Wada S."/>
            <person name="Zhang C."/>
            <person name="Hyatt P.D."/>
            <person name="Larimer F."/>
            <person name="Detter C."/>
            <person name="Doggett N."/>
            <person name="Glavina T."/>
            <person name="Hawkins T."/>
            <person name="Richardson P."/>
            <person name="Lucas S."/>
            <person name="Kohara Y."/>
            <person name="Levine M."/>
            <person name="Satoh N."/>
            <person name="Rokhsar D.S."/>
        </authorList>
    </citation>
    <scope>NUCLEOTIDE SEQUENCE [LARGE SCALE GENOMIC DNA]</scope>
</reference>
<dbReference type="GeneID" id="100180858"/>
<dbReference type="Pfam" id="PF02106">
    <property type="entry name" value="Fanconi_C"/>
    <property type="match status" value="1"/>
</dbReference>
<gene>
    <name evidence="1" type="primary">LOC100180858</name>
</gene>
<organism evidence="1 2">
    <name type="scientific">Ciona intestinalis</name>
    <name type="common">Transparent sea squirt</name>
    <name type="synonym">Ascidia intestinalis</name>
    <dbReference type="NCBI Taxonomy" id="7719"/>
    <lineage>
        <taxon>Eukaryota</taxon>
        <taxon>Metazoa</taxon>
        <taxon>Chordata</taxon>
        <taxon>Tunicata</taxon>
        <taxon>Ascidiacea</taxon>
        <taxon>Phlebobranchia</taxon>
        <taxon>Cionidae</taxon>
        <taxon>Ciona</taxon>
    </lineage>
</organism>
<dbReference type="EMBL" id="EAAA01002742">
    <property type="status" value="NOT_ANNOTATED_CDS"/>
    <property type="molecule type" value="Genomic_DNA"/>
</dbReference>
<reference evidence="1" key="3">
    <citation type="submission" date="2025-08" db="UniProtKB">
        <authorList>
            <consortium name="Ensembl"/>
        </authorList>
    </citation>
    <scope>IDENTIFICATION</scope>
</reference>
<sequence length="337" mass="38336">MKVTEQTVAVWLTKIKQESDYKTWIQDVLSLREFLLALKQRFSDLGNIDDVIKTLPSVAEFLDVLCVRTDLLVNKHVTSTLHECLHFMIADKPKTETEKISTPWAWKHVNYLLKQPVGCLASGLPQDTLAKMVQEKVVGITATLTSQYTSCNTVALSSATMQKSADMTSAIDSLIPLLGTQFGDIVLQDLFKCTDTFHALNCYSEAFISAVEFSLPNLSIKTCILFYERWPWKFSNSFQDTILKFSNENLNNQKDLKEKITQSKIVKCCCESLILLPVCTSSLEEICELLKTEECKYDPHFMQQVFDSVLATLQPKLKEWGLETLVTNLKNFRFKIS</sequence>
<dbReference type="GO" id="GO:0036297">
    <property type="term" value="P:interstrand cross-link repair"/>
    <property type="evidence" value="ECO:0007669"/>
    <property type="project" value="InterPro"/>
</dbReference>
<keyword evidence="2" id="KW-1185">Reference proteome</keyword>
<protein>
    <submittedName>
        <fullName evidence="1">Uncharacterized LOC100180858</fullName>
    </submittedName>
</protein>
<reference evidence="1" key="4">
    <citation type="submission" date="2025-09" db="UniProtKB">
        <authorList>
            <consortium name="Ensembl"/>
        </authorList>
    </citation>
    <scope>IDENTIFICATION</scope>
</reference>
<proteinExistence type="predicted"/>
<dbReference type="Ensembl" id="ENSCINT00000021302.3">
    <property type="protein sequence ID" value="ENSCINP00000021302.3"/>
    <property type="gene ID" value="ENSCING00000010778.3"/>
</dbReference>
<dbReference type="RefSeq" id="XP_002129616.1">
    <property type="nucleotide sequence ID" value="XM_002129580.5"/>
</dbReference>
<reference evidence="1" key="2">
    <citation type="journal article" date="2008" name="Genome Biol.">
        <title>Improved genome assembly and evidence-based global gene model set for the chordate Ciona intestinalis: new insight into intron and operon populations.</title>
        <authorList>
            <person name="Satou Y."/>
            <person name="Mineta K."/>
            <person name="Ogasawara M."/>
            <person name="Sasakura Y."/>
            <person name="Shoguchi E."/>
            <person name="Ueno K."/>
            <person name="Yamada L."/>
            <person name="Matsumoto J."/>
            <person name="Wasserscheid J."/>
            <person name="Dewar K."/>
            <person name="Wiley G.B."/>
            <person name="Macmil S.L."/>
            <person name="Roe B.A."/>
            <person name="Zeller R.W."/>
            <person name="Hastings K.E."/>
            <person name="Lemaire P."/>
            <person name="Lindquist E."/>
            <person name="Endo T."/>
            <person name="Hotta K."/>
            <person name="Inaba K."/>
        </authorList>
    </citation>
    <scope>NUCLEOTIDE SEQUENCE [LARGE SCALE GENOMIC DNA]</scope>
    <source>
        <strain evidence="1">wild type</strain>
    </source>
</reference>
<dbReference type="InterPro" id="IPR000686">
    <property type="entry name" value="FANCC"/>
</dbReference>
<dbReference type="KEGG" id="cin:100180858"/>
<dbReference type="Proteomes" id="UP000008144">
    <property type="component" value="Chromosome 8"/>
</dbReference>
<evidence type="ECO:0000313" key="1">
    <source>
        <dbReference type="Ensembl" id="ENSCINP00000021302.3"/>
    </source>
</evidence>
<dbReference type="OMA" id="ILFYERW"/>
<accession>F6XLC4</accession>
<evidence type="ECO:0000313" key="2">
    <source>
        <dbReference type="Proteomes" id="UP000008144"/>
    </source>
</evidence>
<name>F6XLC4_CIOIN</name>
<dbReference type="GO" id="GO:0043240">
    <property type="term" value="C:Fanconi anaemia nuclear complex"/>
    <property type="evidence" value="ECO:0007669"/>
    <property type="project" value="InterPro"/>
</dbReference>
<dbReference type="HOGENOM" id="CLU_823751_0_0_1"/>
<dbReference type="InParanoid" id="F6XLC4"/>
<dbReference type="AlphaFoldDB" id="F6XLC4"/>
<accession>A0A1W2WE53</accession>
<dbReference type="GeneTree" id="ENSGT00390000008558"/>